<feature type="transmembrane region" description="Helical" evidence="7">
    <location>
        <begin position="147"/>
        <end position="166"/>
    </location>
</feature>
<dbReference type="Proteomes" id="UP000019464">
    <property type="component" value="Unassembled WGS sequence"/>
</dbReference>
<accession>W9UYQ0</accession>
<evidence type="ECO:0000256" key="2">
    <source>
        <dbReference type="ARBA" id="ARBA00007430"/>
    </source>
</evidence>
<feature type="transmembrane region" description="Helical" evidence="7">
    <location>
        <begin position="357"/>
        <end position="379"/>
    </location>
</feature>
<keyword evidence="5 7" id="KW-1133">Transmembrane helix</keyword>
<feature type="transmembrane region" description="Helical" evidence="7">
    <location>
        <begin position="117"/>
        <end position="135"/>
    </location>
</feature>
<dbReference type="GO" id="GO:0005886">
    <property type="term" value="C:plasma membrane"/>
    <property type="evidence" value="ECO:0007669"/>
    <property type="project" value="UniProtKB-SubCell"/>
</dbReference>
<dbReference type="RefSeq" id="WP_036514938.1">
    <property type="nucleotide sequence ID" value="NZ_AONB01000043.1"/>
</dbReference>
<dbReference type="Pfam" id="PF13440">
    <property type="entry name" value="Polysacc_synt_3"/>
    <property type="match status" value="1"/>
</dbReference>
<feature type="transmembrane region" description="Helical" evidence="7">
    <location>
        <begin position="43"/>
        <end position="67"/>
    </location>
</feature>
<keyword evidence="9" id="KW-1185">Reference proteome</keyword>
<feature type="transmembrane region" description="Helical" evidence="7">
    <location>
        <begin position="325"/>
        <end position="345"/>
    </location>
</feature>
<gene>
    <name evidence="8" type="primary">wzxC</name>
    <name evidence="8" type="ORF">D791_04038</name>
</gene>
<dbReference type="PATRIC" id="fig|1229521.3.peg.4065"/>
<evidence type="ECO:0000256" key="4">
    <source>
        <dbReference type="ARBA" id="ARBA00022692"/>
    </source>
</evidence>
<evidence type="ECO:0000256" key="3">
    <source>
        <dbReference type="ARBA" id="ARBA00022475"/>
    </source>
</evidence>
<sequence length="438" mass="48965">MNKSKKLYTAIFKSMLSRYSVYTANLISLMILARIFTPDDFGTVAAVMVFYTFFQLMSEAGLGPAVINLNELTVKDRNGIFGLTILIGIVLFLVFISMAKSLANLLGISNIVEVTPYIAISIIFFSATILPNALLLREQAFFKIANAAFIAETLSTCSVVYLVQIIEPLHALALKGTIHSAIVFAFIWHFSKKTEFGRPTFGSKFTAIKPLLNFSGYQFGFNFINYFSRNLDKILVGKHLGTETLGTYDKAYQLMRYPMLLLTFAMTPAIQPVIRKLSEKPKEVESIHTKFTFKLSIIGSAAGLAMYLLSDKIVLLILGNNWSDVIPIVKIFAIAIPVQVVLSTSGSFFQAMKRSDLLFRSGLLSAIVVVIAIIIGIIQNDIIKVCWYLVIAFHINFIQAYYYMYTRVFSEKISKFLIRMIPASIIVLAISLLEISKN</sequence>
<keyword evidence="3" id="KW-1003">Cell membrane</keyword>
<comment type="caution">
    <text evidence="8">The sequence shown here is derived from an EMBL/GenBank/DDBJ whole genome shotgun (WGS) entry which is preliminary data.</text>
</comment>
<keyword evidence="6 7" id="KW-0472">Membrane</keyword>
<proteinExistence type="inferred from homology"/>
<reference evidence="8 9" key="2">
    <citation type="journal article" date="2015" name="Syst. Appl. Microbiol.">
        <title>Nitrincola nitratireducens sp. nov. isolated from a haloalkaline crater lake.</title>
        <authorList>
            <person name="Singh A."/>
            <person name="Vaidya B."/>
            <person name="Tanuku N.R."/>
            <person name="Pinnaka A.K."/>
        </authorList>
    </citation>
    <scope>NUCLEOTIDE SEQUENCE [LARGE SCALE GENOMIC DNA]</scope>
    <source>
        <strain evidence="8 9">AK23</strain>
    </source>
</reference>
<evidence type="ECO:0000256" key="5">
    <source>
        <dbReference type="ARBA" id="ARBA00022989"/>
    </source>
</evidence>
<dbReference type="EMBL" id="AONB01000043">
    <property type="protein sequence ID" value="EXJ09032.1"/>
    <property type="molecule type" value="Genomic_DNA"/>
</dbReference>
<evidence type="ECO:0000313" key="9">
    <source>
        <dbReference type="Proteomes" id="UP000019464"/>
    </source>
</evidence>
<dbReference type="OrthoDB" id="8538786at2"/>
<evidence type="ECO:0000313" key="8">
    <source>
        <dbReference type="EMBL" id="EXJ09032.1"/>
    </source>
</evidence>
<reference evidence="9" key="1">
    <citation type="submission" date="2012-11" db="EMBL/GenBank/DDBJ databases">
        <authorList>
            <person name="Singh A."/>
            <person name="Pinnaka A.K."/>
            <person name="Vaidya B."/>
        </authorList>
    </citation>
    <scope>NUCLEOTIDE SEQUENCE [LARGE SCALE GENOMIC DNA]</scope>
    <source>
        <strain evidence="9">AK23</strain>
    </source>
</reference>
<evidence type="ECO:0000256" key="7">
    <source>
        <dbReference type="SAM" id="Phobius"/>
    </source>
</evidence>
<dbReference type="AlphaFoldDB" id="W9UYQ0"/>
<dbReference type="InterPro" id="IPR050833">
    <property type="entry name" value="Poly_Biosynth_Transport"/>
</dbReference>
<comment type="similarity">
    <text evidence="2">Belongs to the polysaccharide synthase family.</text>
</comment>
<protein>
    <submittedName>
        <fullName evidence="8">Lipopolysaccharide biosynthesis protein wzxC</fullName>
    </submittedName>
</protein>
<comment type="subcellular location">
    <subcellularLocation>
        <location evidence="1">Cell membrane</location>
        <topology evidence="1">Multi-pass membrane protein</topology>
    </subcellularLocation>
</comment>
<feature type="transmembrane region" description="Helical" evidence="7">
    <location>
        <begin position="416"/>
        <end position="435"/>
    </location>
</feature>
<name>W9UYQ0_9GAMM</name>
<keyword evidence="4 7" id="KW-0812">Transmembrane</keyword>
<evidence type="ECO:0000256" key="6">
    <source>
        <dbReference type="ARBA" id="ARBA00023136"/>
    </source>
</evidence>
<dbReference type="PANTHER" id="PTHR30250:SF10">
    <property type="entry name" value="LIPOPOLYSACCHARIDE BIOSYNTHESIS PROTEIN WZXC"/>
    <property type="match status" value="1"/>
</dbReference>
<feature type="transmembrane region" description="Helical" evidence="7">
    <location>
        <begin position="295"/>
        <end position="319"/>
    </location>
</feature>
<feature type="transmembrane region" description="Helical" evidence="7">
    <location>
        <begin position="172"/>
        <end position="190"/>
    </location>
</feature>
<dbReference type="STRING" id="1229521.D791_04038"/>
<feature type="transmembrane region" description="Helical" evidence="7">
    <location>
        <begin position="21"/>
        <end position="37"/>
    </location>
</feature>
<dbReference type="PANTHER" id="PTHR30250">
    <property type="entry name" value="PST FAMILY PREDICTED COLANIC ACID TRANSPORTER"/>
    <property type="match status" value="1"/>
</dbReference>
<organism evidence="8 9">
    <name type="scientific">Nitrincola nitratireducens</name>
    <dbReference type="NCBI Taxonomy" id="1229521"/>
    <lineage>
        <taxon>Bacteria</taxon>
        <taxon>Pseudomonadati</taxon>
        <taxon>Pseudomonadota</taxon>
        <taxon>Gammaproteobacteria</taxon>
        <taxon>Oceanospirillales</taxon>
        <taxon>Oceanospirillaceae</taxon>
        <taxon>Nitrincola</taxon>
    </lineage>
</organism>
<evidence type="ECO:0000256" key="1">
    <source>
        <dbReference type="ARBA" id="ARBA00004651"/>
    </source>
</evidence>
<feature type="transmembrane region" description="Helical" evidence="7">
    <location>
        <begin position="385"/>
        <end position="404"/>
    </location>
</feature>
<feature type="transmembrane region" description="Helical" evidence="7">
    <location>
        <begin position="79"/>
        <end position="97"/>
    </location>
</feature>